<evidence type="ECO:0000256" key="1">
    <source>
        <dbReference type="SAM" id="Phobius"/>
    </source>
</evidence>
<proteinExistence type="predicted"/>
<dbReference type="AlphaFoldDB" id="A0A965GBW8"/>
<comment type="caution">
    <text evidence="3">The sequence shown here is derived from an EMBL/GenBank/DDBJ whole genome shotgun (WGS) entry which is preliminary data.</text>
</comment>
<dbReference type="EMBL" id="RFXN01000006">
    <property type="protein sequence ID" value="NBR93463.1"/>
    <property type="molecule type" value="Genomic_DNA"/>
</dbReference>
<protein>
    <recommendedName>
        <fullName evidence="2">Prepilin type IV endopeptidase peptidase domain-containing protein</fullName>
    </recommendedName>
</protein>
<dbReference type="GO" id="GO:0004190">
    <property type="term" value="F:aspartic-type endopeptidase activity"/>
    <property type="evidence" value="ECO:0007669"/>
    <property type="project" value="InterPro"/>
</dbReference>
<dbReference type="Gene3D" id="1.20.120.1220">
    <property type="match status" value="1"/>
</dbReference>
<feature type="transmembrane region" description="Helical" evidence="1">
    <location>
        <begin position="37"/>
        <end position="62"/>
    </location>
</feature>
<dbReference type="InterPro" id="IPR000045">
    <property type="entry name" value="Prepilin_IV_endopep_pep"/>
</dbReference>
<gene>
    <name evidence="3" type="ORF">EBT44_01145</name>
</gene>
<keyword evidence="1" id="KW-0812">Transmembrane</keyword>
<feature type="transmembrane region" description="Helical" evidence="1">
    <location>
        <begin position="82"/>
        <end position="108"/>
    </location>
</feature>
<evidence type="ECO:0000313" key="3">
    <source>
        <dbReference type="EMBL" id="NBR93463.1"/>
    </source>
</evidence>
<keyword evidence="1" id="KW-1133">Transmembrane helix</keyword>
<evidence type="ECO:0000259" key="2">
    <source>
        <dbReference type="Pfam" id="PF01478"/>
    </source>
</evidence>
<evidence type="ECO:0000313" key="4">
    <source>
        <dbReference type="Proteomes" id="UP000740727"/>
    </source>
</evidence>
<sequence length="187" mass="20819">MLWNSLIQKIILLSAVIWFIRFCSIKLFLEIPRTTSVIYAICLILLKSEPLFIFAATILFVVAEVDRKEFRIPDFITKPSLFLLTLYQATSIEVLVVAWGWVLVMYLITTLLPRSIGRGDIKMIGALILLSPLLSERSPLSFLCALLLFSSALALPGAKRKRKDRRGHPFAPAISGASLALFGIGAI</sequence>
<dbReference type="Proteomes" id="UP000740727">
    <property type="component" value="Unassembled WGS sequence"/>
</dbReference>
<organism evidence="3 4">
    <name type="scientific">Candidatus Fonsibacter lacus</name>
    <dbReference type="NCBI Taxonomy" id="2576439"/>
    <lineage>
        <taxon>Bacteria</taxon>
        <taxon>Pseudomonadati</taxon>
        <taxon>Pseudomonadota</taxon>
        <taxon>Alphaproteobacteria</taxon>
        <taxon>Candidatus Pelagibacterales</taxon>
        <taxon>Candidatus Pelagibacterales incertae sedis</taxon>
        <taxon>Candidatus Fonsibacter</taxon>
    </lineage>
</organism>
<reference evidence="3" key="1">
    <citation type="submission" date="2018-10" db="EMBL/GenBank/DDBJ databases">
        <title>Iterative Subtractive Binning of Freshwater Chronoseries Metagenomes Recovers Nearly Complete Genomes from over Four Hundred Novel Species.</title>
        <authorList>
            <person name="Rodriguez-R L.M."/>
            <person name="Tsementzi D."/>
            <person name="Luo C."/>
            <person name="Konstantinidis K.T."/>
        </authorList>
    </citation>
    <scope>NUCLEOTIDE SEQUENCE</scope>
    <source>
        <strain evidence="3">WB5_2A_028</strain>
    </source>
</reference>
<dbReference type="GO" id="GO:0016020">
    <property type="term" value="C:membrane"/>
    <property type="evidence" value="ECO:0007669"/>
    <property type="project" value="InterPro"/>
</dbReference>
<feature type="domain" description="Prepilin type IV endopeptidase peptidase" evidence="2">
    <location>
        <begin position="54"/>
        <end position="148"/>
    </location>
</feature>
<dbReference type="Pfam" id="PF01478">
    <property type="entry name" value="Peptidase_A24"/>
    <property type="match status" value="1"/>
</dbReference>
<keyword evidence="1" id="KW-0472">Membrane</keyword>
<feature type="transmembrane region" description="Helical" evidence="1">
    <location>
        <begin position="140"/>
        <end position="158"/>
    </location>
</feature>
<feature type="transmembrane region" description="Helical" evidence="1">
    <location>
        <begin position="6"/>
        <end position="25"/>
    </location>
</feature>
<name>A0A965GBW8_9PROT</name>
<accession>A0A965GBW8</accession>